<proteinExistence type="inferred from homology"/>
<comment type="subunit">
    <text evidence="2">Homotetramer.</text>
</comment>
<comment type="caution">
    <text evidence="2">Lacks conserved residue(s) required for the propagation of feature annotation.</text>
</comment>
<dbReference type="InterPro" id="IPR011344">
    <property type="entry name" value="ssDNA-bd"/>
</dbReference>
<protein>
    <recommendedName>
        <fullName evidence="2 3">Single-stranded DNA-binding protein</fullName>
        <shortName evidence="2">SSB</shortName>
    </recommendedName>
</protein>
<name>A0A097SSW6_9BACT</name>
<dbReference type="AlphaFoldDB" id="A0A097SSW6"/>
<evidence type="ECO:0000313" key="5">
    <source>
        <dbReference type="EMBL" id="AIV03675.1"/>
    </source>
</evidence>
<evidence type="ECO:0000256" key="2">
    <source>
        <dbReference type="HAMAP-Rule" id="MF_00984"/>
    </source>
</evidence>
<keyword evidence="6" id="KW-1185">Reference proteome</keyword>
<dbReference type="HAMAP" id="MF_00984">
    <property type="entry name" value="SSB"/>
    <property type="match status" value="1"/>
</dbReference>
<dbReference type="PANTHER" id="PTHR10302:SF27">
    <property type="entry name" value="SINGLE-STRANDED DNA-BINDING PROTEIN"/>
    <property type="match status" value="1"/>
</dbReference>
<dbReference type="NCBIfam" id="TIGR00621">
    <property type="entry name" value="ssb"/>
    <property type="match status" value="1"/>
</dbReference>
<evidence type="ECO:0000256" key="1">
    <source>
        <dbReference type="ARBA" id="ARBA00023125"/>
    </source>
</evidence>
<evidence type="ECO:0000256" key="3">
    <source>
        <dbReference type="RuleBase" id="RU000524"/>
    </source>
</evidence>
<dbReference type="Proteomes" id="UP000030066">
    <property type="component" value="Chromosome"/>
</dbReference>
<gene>
    <name evidence="5" type="primary">ssb</name>
    <name evidence="5" type="ORF">MGM1_3020</name>
</gene>
<dbReference type="EMBL" id="CP007711">
    <property type="protein sequence ID" value="AIV03675.1"/>
    <property type="molecule type" value="Genomic_DNA"/>
</dbReference>
<dbReference type="SUPFAM" id="SSF50249">
    <property type="entry name" value="Nucleic acid-binding proteins"/>
    <property type="match status" value="1"/>
</dbReference>
<dbReference type="PROSITE" id="PS50935">
    <property type="entry name" value="SSB"/>
    <property type="match status" value="1"/>
</dbReference>
<dbReference type="STRING" id="1318617.MGM1_3020"/>
<dbReference type="GO" id="GO:0003697">
    <property type="term" value="F:single-stranded DNA binding"/>
    <property type="evidence" value="ECO:0007669"/>
    <property type="project" value="UniProtKB-UniRule"/>
</dbReference>
<keyword evidence="1 2" id="KW-0238">DNA-binding</keyword>
<dbReference type="PANTHER" id="PTHR10302">
    <property type="entry name" value="SINGLE-STRANDED DNA-BINDING PROTEIN"/>
    <property type="match status" value="1"/>
</dbReference>
<feature type="region of interest" description="Disordered" evidence="4">
    <location>
        <begin position="140"/>
        <end position="171"/>
    </location>
</feature>
<sequence>MNRVFLLGRLTTDPNPGKNPSMSMATFTLAVNNRYGGDKENTDFIPVVCWNNQANFVNRYLKKGDLVLVEGSIRVNRSNNSDNTERRTFVNVSATNIQSINTRSSNTNRTSTPTAHEVNLDKTPIDQLFPENDASINLETSEQKIDDQPSKLTSEDDQSLEWFAKINSDDK</sequence>
<reference evidence="5 6" key="1">
    <citation type="journal article" date="2014" name="PLoS ONE">
        <title>An emerging Mycoplasma associated with trichomoniasis, vaginal infection and disease.</title>
        <authorList>
            <consortium name="Vaginal Microbiome Consortium"/>
            <person name="Fettweis J.M."/>
            <person name="Serrano M.G."/>
            <person name="Huang B."/>
            <person name="Brooks J.P."/>
            <person name="Glascock A.L."/>
            <person name="Sheth N.U."/>
            <person name="Strauss J.F.III."/>
            <person name="Jefferson K.K."/>
            <person name="Buck G.A."/>
        </authorList>
    </citation>
    <scope>NUCLEOTIDE SEQUENCE [LARGE SCALE GENOMIC DNA]</scope>
    <source>
        <strain evidence="5 6">VCU_M1</strain>
    </source>
</reference>
<evidence type="ECO:0000256" key="4">
    <source>
        <dbReference type="SAM" id="MobiDB-lite"/>
    </source>
</evidence>
<dbReference type="GO" id="GO:0006260">
    <property type="term" value="P:DNA replication"/>
    <property type="evidence" value="ECO:0007669"/>
    <property type="project" value="InterPro"/>
</dbReference>
<dbReference type="Gene3D" id="2.40.50.140">
    <property type="entry name" value="Nucleic acid-binding proteins"/>
    <property type="match status" value="1"/>
</dbReference>
<organism evidence="5 6">
    <name type="scientific">Candidatus Malacoplasma girerdii</name>
    <dbReference type="NCBI Taxonomy" id="1318617"/>
    <lineage>
        <taxon>Bacteria</taxon>
        <taxon>Bacillati</taxon>
        <taxon>Mycoplasmatota</taxon>
        <taxon>Mycoplasmoidales</taxon>
        <taxon>Mycoplasmoidaceae</taxon>
        <taxon>Malacoplasma</taxon>
    </lineage>
</organism>
<dbReference type="Pfam" id="PF00436">
    <property type="entry name" value="SSB"/>
    <property type="match status" value="1"/>
</dbReference>
<dbReference type="eggNOG" id="COG0629">
    <property type="taxonomic scope" value="Bacteria"/>
</dbReference>
<dbReference type="HOGENOM" id="CLU_078758_6_2_14"/>
<dbReference type="GO" id="GO:0009295">
    <property type="term" value="C:nucleoid"/>
    <property type="evidence" value="ECO:0007669"/>
    <property type="project" value="TreeGrafter"/>
</dbReference>
<dbReference type="KEGG" id="mgj:MGM1_3020"/>
<dbReference type="CDD" id="cd04496">
    <property type="entry name" value="SSB_OBF"/>
    <property type="match status" value="1"/>
</dbReference>
<dbReference type="InterPro" id="IPR012340">
    <property type="entry name" value="NA-bd_OB-fold"/>
</dbReference>
<dbReference type="InterPro" id="IPR000424">
    <property type="entry name" value="Primosome_PriB/ssb"/>
</dbReference>
<evidence type="ECO:0000313" key="6">
    <source>
        <dbReference type="Proteomes" id="UP000030066"/>
    </source>
</evidence>
<accession>A0A097SSW6</accession>